<evidence type="ECO:0000313" key="1">
    <source>
        <dbReference type="EMBL" id="MBC5717120.1"/>
    </source>
</evidence>
<organism evidence="1 2">
    <name type="scientific">Flintibacter faecis</name>
    <dbReference type="NCBI Taxonomy" id="2763047"/>
    <lineage>
        <taxon>Bacteria</taxon>
        <taxon>Bacillati</taxon>
        <taxon>Bacillota</taxon>
        <taxon>Clostridia</taxon>
        <taxon>Eubacteriales</taxon>
        <taxon>Flintibacter</taxon>
    </lineage>
</organism>
<gene>
    <name evidence="1" type="ORF">H8S55_07285</name>
</gene>
<reference evidence="1" key="1">
    <citation type="submission" date="2020-08" db="EMBL/GenBank/DDBJ databases">
        <title>Genome public.</title>
        <authorList>
            <person name="Liu C."/>
            <person name="Sun Q."/>
        </authorList>
    </citation>
    <scope>NUCLEOTIDE SEQUENCE</scope>
    <source>
        <strain evidence="1">BX5</strain>
    </source>
</reference>
<dbReference type="EMBL" id="JACOPN010000004">
    <property type="protein sequence ID" value="MBC5717120.1"/>
    <property type="molecule type" value="Genomic_DNA"/>
</dbReference>
<sequence>MEQAAMTYKGYSARPEYSAEDGAFFGRLLGINDLVNFESANAEGLEEEFHKAVDDYLAFCSEIGKQPQTPTV</sequence>
<proteinExistence type="predicted"/>
<dbReference type="Proteomes" id="UP000602260">
    <property type="component" value="Unassembled WGS sequence"/>
</dbReference>
<protein>
    <submittedName>
        <fullName evidence="1">Type II toxin-antitoxin system HicB family antitoxin</fullName>
    </submittedName>
</protein>
<evidence type="ECO:0000313" key="2">
    <source>
        <dbReference type="Proteomes" id="UP000602260"/>
    </source>
</evidence>
<dbReference type="AlphaFoldDB" id="A0A8J6MAK0"/>
<comment type="caution">
    <text evidence="1">The sequence shown here is derived from an EMBL/GenBank/DDBJ whole genome shotgun (WGS) entry which is preliminary data.</text>
</comment>
<keyword evidence="2" id="KW-1185">Reference proteome</keyword>
<name>A0A8J6MAK0_9FIRM</name>
<dbReference type="InterPro" id="IPR035069">
    <property type="entry name" value="TTHA1013/TTHA0281-like"/>
</dbReference>
<dbReference type="SUPFAM" id="SSF143100">
    <property type="entry name" value="TTHA1013/TTHA0281-like"/>
    <property type="match status" value="1"/>
</dbReference>
<accession>A0A8J6MAK0</accession>